<evidence type="ECO:0000313" key="6">
    <source>
        <dbReference type="EMBL" id="HAR53463.1"/>
    </source>
</evidence>
<keyword evidence="3" id="KW-0238">DNA-binding</keyword>
<dbReference type="InterPro" id="IPR000847">
    <property type="entry name" value="LysR_HTH_N"/>
</dbReference>
<dbReference type="Pfam" id="PF03466">
    <property type="entry name" value="LysR_substrate"/>
    <property type="match status" value="1"/>
</dbReference>
<comment type="similarity">
    <text evidence="1">Belongs to the LysR transcriptional regulatory family.</text>
</comment>
<evidence type="ECO:0000256" key="1">
    <source>
        <dbReference type="ARBA" id="ARBA00009437"/>
    </source>
</evidence>
<dbReference type="PROSITE" id="PS50931">
    <property type="entry name" value="HTH_LYSR"/>
    <property type="match status" value="1"/>
</dbReference>
<feature type="domain" description="HTH lysR-type" evidence="5">
    <location>
        <begin position="63"/>
        <end position="121"/>
    </location>
</feature>
<dbReference type="InterPro" id="IPR036390">
    <property type="entry name" value="WH_DNA-bd_sf"/>
</dbReference>
<dbReference type="PANTHER" id="PTHR30346:SF0">
    <property type="entry name" value="HCA OPERON TRANSCRIPTIONAL ACTIVATOR HCAR"/>
    <property type="match status" value="1"/>
</dbReference>
<dbReference type="PANTHER" id="PTHR30346">
    <property type="entry name" value="TRANSCRIPTIONAL DUAL REGULATOR HCAR-RELATED"/>
    <property type="match status" value="1"/>
</dbReference>
<proteinExistence type="inferred from homology"/>
<evidence type="ECO:0000259" key="5">
    <source>
        <dbReference type="PROSITE" id="PS50931"/>
    </source>
</evidence>
<evidence type="ECO:0000256" key="3">
    <source>
        <dbReference type="ARBA" id="ARBA00023125"/>
    </source>
</evidence>
<organism evidence="6 7">
    <name type="scientific">Roseovarius nubinhibens</name>
    <dbReference type="NCBI Taxonomy" id="314263"/>
    <lineage>
        <taxon>Bacteria</taxon>
        <taxon>Pseudomonadati</taxon>
        <taxon>Pseudomonadota</taxon>
        <taxon>Alphaproteobacteria</taxon>
        <taxon>Rhodobacterales</taxon>
        <taxon>Roseobacteraceae</taxon>
        <taxon>Roseovarius</taxon>
    </lineage>
</organism>
<name>A0A348WG01_9RHOB</name>
<dbReference type="Pfam" id="PF00126">
    <property type="entry name" value="HTH_1"/>
    <property type="match status" value="1"/>
</dbReference>
<dbReference type="GO" id="GO:0003677">
    <property type="term" value="F:DNA binding"/>
    <property type="evidence" value="ECO:0007669"/>
    <property type="project" value="UniProtKB-KW"/>
</dbReference>
<gene>
    <name evidence="6" type="ORF">DCS45_16550</name>
</gene>
<dbReference type="SUPFAM" id="SSF53850">
    <property type="entry name" value="Periplasmic binding protein-like II"/>
    <property type="match status" value="1"/>
</dbReference>
<dbReference type="EMBL" id="DMVW01000159">
    <property type="protein sequence ID" value="HAR53463.1"/>
    <property type="molecule type" value="Genomic_DNA"/>
</dbReference>
<dbReference type="SUPFAM" id="SSF46785">
    <property type="entry name" value="Winged helix' DNA-binding domain"/>
    <property type="match status" value="1"/>
</dbReference>
<keyword evidence="2" id="KW-0805">Transcription regulation</keyword>
<protein>
    <submittedName>
        <fullName evidence="6">LysR family transcriptional regulator</fullName>
    </submittedName>
</protein>
<evidence type="ECO:0000256" key="4">
    <source>
        <dbReference type="ARBA" id="ARBA00023163"/>
    </source>
</evidence>
<dbReference type="Proteomes" id="UP000264719">
    <property type="component" value="Unassembled WGS sequence"/>
</dbReference>
<dbReference type="GO" id="GO:0003700">
    <property type="term" value="F:DNA-binding transcription factor activity"/>
    <property type="evidence" value="ECO:0007669"/>
    <property type="project" value="InterPro"/>
</dbReference>
<dbReference type="Gene3D" id="3.40.190.10">
    <property type="entry name" value="Periplasmic binding protein-like II"/>
    <property type="match status" value="2"/>
</dbReference>
<dbReference type="AlphaFoldDB" id="A0A348WG01"/>
<evidence type="ECO:0000313" key="7">
    <source>
        <dbReference type="Proteomes" id="UP000264719"/>
    </source>
</evidence>
<dbReference type="InterPro" id="IPR036388">
    <property type="entry name" value="WH-like_DNA-bd_sf"/>
</dbReference>
<dbReference type="InterPro" id="IPR005119">
    <property type="entry name" value="LysR_subst-bd"/>
</dbReference>
<dbReference type="GO" id="GO:0032993">
    <property type="term" value="C:protein-DNA complex"/>
    <property type="evidence" value="ECO:0007669"/>
    <property type="project" value="TreeGrafter"/>
</dbReference>
<reference evidence="6 7" key="1">
    <citation type="journal article" date="2018" name="Nat. Biotechnol.">
        <title>A standardized bacterial taxonomy based on genome phylogeny substantially revises the tree of life.</title>
        <authorList>
            <person name="Parks D.H."/>
            <person name="Chuvochina M."/>
            <person name="Waite D.W."/>
            <person name="Rinke C."/>
            <person name="Skarshewski A."/>
            <person name="Chaumeil P.A."/>
            <person name="Hugenholtz P."/>
        </authorList>
    </citation>
    <scope>NUCLEOTIDE SEQUENCE [LARGE SCALE GENOMIC DNA]</scope>
    <source>
        <strain evidence="6">UBA9169</strain>
    </source>
</reference>
<comment type="caution">
    <text evidence="6">The sequence shown here is derived from an EMBL/GenBank/DDBJ whole genome shotgun (WGS) entry which is preliminary data.</text>
</comment>
<keyword evidence="4" id="KW-0804">Transcription</keyword>
<dbReference type="Gene3D" id="1.10.10.10">
    <property type="entry name" value="Winged helix-like DNA-binding domain superfamily/Winged helix DNA-binding domain"/>
    <property type="match status" value="1"/>
</dbReference>
<sequence length="366" mass="39070">MVPAGQMRRGALILAHGAAFPSSLLTGLTGRHPATPLDLAKTELMLKLPLIIRGYAMPPDLRLSLRALRAFVTVVDCGSITGAAAQLHIAPSAVAAALTQVEEEMGADLMIRSRAKGITPTPEARALAARLRALLEEYGETLDWGRQQARRLAGPLRIGYYAPVAPAFLPHALGPLLRDHPGITLELSEHDNDSAQEALLSGALDLILFTGGDLRPGIALTPLLDLPPYVLMPEGHPLGQIPCPSLADVADHPLVQLDRPVARPYVESLFATAGLRPRIAARATATEMVRSLVGAGHGIALLNMRPLTDRSYGNDALLARPLSGDLPPLHLAAGHALRHPRRTVTACLEALQTWRRTPEARALIVT</sequence>
<evidence type="ECO:0000256" key="2">
    <source>
        <dbReference type="ARBA" id="ARBA00023015"/>
    </source>
</evidence>
<accession>A0A348WG01</accession>